<sequence>MLVNLQFKPGQDGPKHTQMHKPRCELKGYKGCAGNQIAIIFREGDDDICRNLYSRTPVNTLIQATWFHNAHSTKIYMVQINCAMCTIMNPSLLAKPNSVDYTKISVTLAQQAALAIFGIKIASLR</sequence>
<dbReference type="EMBL" id="JAYMYQ010000004">
    <property type="protein sequence ID" value="KAK7336988.1"/>
    <property type="molecule type" value="Genomic_DNA"/>
</dbReference>
<proteinExistence type="predicted"/>
<name>A0AAN9LMT3_CANGL</name>
<evidence type="ECO:0000313" key="2">
    <source>
        <dbReference type="Proteomes" id="UP001367508"/>
    </source>
</evidence>
<protein>
    <submittedName>
        <fullName evidence="1">Uncharacterized protein</fullName>
    </submittedName>
</protein>
<dbReference type="Proteomes" id="UP001367508">
    <property type="component" value="Unassembled WGS sequence"/>
</dbReference>
<reference evidence="1 2" key="1">
    <citation type="submission" date="2024-01" db="EMBL/GenBank/DDBJ databases">
        <title>The genomes of 5 underutilized Papilionoideae crops provide insights into root nodulation and disease resistanc.</title>
        <authorList>
            <person name="Jiang F."/>
        </authorList>
    </citation>
    <scope>NUCLEOTIDE SEQUENCE [LARGE SCALE GENOMIC DNA]</scope>
    <source>
        <strain evidence="1">LVBAO_FW01</strain>
        <tissue evidence="1">Leaves</tissue>
    </source>
</reference>
<keyword evidence="2" id="KW-1185">Reference proteome</keyword>
<comment type="caution">
    <text evidence="1">The sequence shown here is derived from an EMBL/GenBank/DDBJ whole genome shotgun (WGS) entry which is preliminary data.</text>
</comment>
<gene>
    <name evidence="1" type="ORF">VNO77_17544</name>
</gene>
<evidence type="ECO:0000313" key="1">
    <source>
        <dbReference type="EMBL" id="KAK7336988.1"/>
    </source>
</evidence>
<dbReference type="AlphaFoldDB" id="A0AAN9LMT3"/>
<organism evidence="1 2">
    <name type="scientific">Canavalia gladiata</name>
    <name type="common">Sword bean</name>
    <name type="synonym">Dolichos gladiatus</name>
    <dbReference type="NCBI Taxonomy" id="3824"/>
    <lineage>
        <taxon>Eukaryota</taxon>
        <taxon>Viridiplantae</taxon>
        <taxon>Streptophyta</taxon>
        <taxon>Embryophyta</taxon>
        <taxon>Tracheophyta</taxon>
        <taxon>Spermatophyta</taxon>
        <taxon>Magnoliopsida</taxon>
        <taxon>eudicotyledons</taxon>
        <taxon>Gunneridae</taxon>
        <taxon>Pentapetalae</taxon>
        <taxon>rosids</taxon>
        <taxon>fabids</taxon>
        <taxon>Fabales</taxon>
        <taxon>Fabaceae</taxon>
        <taxon>Papilionoideae</taxon>
        <taxon>50 kb inversion clade</taxon>
        <taxon>NPAAA clade</taxon>
        <taxon>indigoferoid/millettioid clade</taxon>
        <taxon>Phaseoleae</taxon>
        <taxon>Canavalia</taxon>
    </lineage>
</organism>
<accession>A0AAN9LMT3</accession>